<dbReference type="InterPro" id="IPR000626">
    <property type="entry name" value="Ubiquitin-like_dom"/>
</dbReference>
<protein>
    <recommendedName>
        <fullName evidence="2">Ubiquitin-like domain-containing protein</fullName>
    </recommendedName>
</protein>
<dbReference type="Pfam" id="PF00240">
    <property type="entry name" value="ubiquitin"/>
    <property type="match status" value="1"/>
</dbReference>
<evidence type="ECO:0000313" key="3">
    <source>
        <dbReference type="EMBL" id="CAE7178330.1"/>
    </source>
</evidence>
<evidence type="ECO:0000256" key="1">
    <source>
        <dbReference type="SAM" id="MobiDB-lite"/>
    </source>
</evidence>
<evidence type="ECO:0000259" key="2">
    <source>
        <dbReference type="PROSITE" id="PS50053"/>
    </source>
</evidence>
<feature type="domain" description="Ubiquitin-like" evidence="2">
    <location>
        <begin position="125"/>
        <end position="202"/>
    </location>
</feature>
<reference evidence="3" key="1">
    <citation type="submission" date="2021-01" db="EMBL/GenBank/DDBJ databases">
        <authorList>
            <person name="Kaushik A."/>
        </authorList>
    </citation>
    <scope>NUCLEOTIDE SEQUENCE</scope>
    <source>
        <strain evidence="3">AG5</strain>
    </source>
</reference>
<dbReference type="SUPFAM" id="SSF54236">
    <property type="entry name" value="Ubiquitin-like"/>
    <property type="match status" value="2"/>
</dbReference>
<dbReference type="SMART" id="SM00213">
    <property type="entry name" value="UBQ"/>
    <property type="match status" value="2"/>
</dbReference>
<name>A0A8H3E3V4_9AGAM</name>
<comment type="caution">
    <text evidence="3">The sequence shown here is derived from an EMBL/GenBank/DDBJ whole genome shotgun (WGS) entry which is preliminary data.</text>
</comment>
<organism evidence="3 4">
    <name type="scientific">Rhizoctonia solani</name>
    <dbReference type="NCBI Taxonomy" id="456999"/>
    <lineage>
        <taxon>Eukaryota</taxon>
        <taxon>Fungi</taxon>
        <taxon>Dikarya</taxon>
        <taxon>Basidiomycota</taxon>
        <taxon>Agaricomycotina</taxon>
        <taxon>Agaricomycetes</taxon>
        <taxon>Cantharellales</taxon>
        <taxon>Ceratobasidiaceae</taxon>
        <taxon>Rhizoctonia</taxon>
    </lineage>
</organism>
<dbReference type="PROSITE" id="PS50053">
    <property type="entry name" value="UBIQUITIN_2"/>
    <property type="match status" value="1"/>
</dbReference>
<feature type="compositionally biased region" description="Polar residues" evidence="1">
    <location>
        <begin position="1"/>
        <end position="10"/>
    </location>
</feature>
<feature type="region of interest" description="Disordered" evidence="1">
    <location>
        <begin position="1"/>
        <end position="30"/>
    </location>
</feature>
<dbReference type="Proteomes" id="UP000663827">
    <property type="component" value="Unassembled WGS sequence"/>
</dbReference>
<accession>A0A8H3E3V4</accession>
<feature type="compositionally biased region" description="Basic and acidic residues" evidence="1">
    <location>
        <begin position="15"/>
        <end position="26"/>
    </location>
</feature>
<gene>
    <name evidence="3" type="ORF">RDB_LOCUS114137</name>
</gene>
<dbReference type="InterPro" id="IPR029071">
    <property type="entry name" value="Ubiquitin-like_domsf"/>
</dbReference>
<dbReference type="CDD" id="cd17039">
    <property type="entry name" value="Ubl_ubiquitin_like"/>
    <property type="match status" value="1"/>
</dbReference>
<sequence>MSADNMSLQLSVKRPRSDTPESKSATENRSPFLAVEYSDQRVVVLRSTSYPNTITSIKKAFSQLRSVSDQQIQFFVKLEQLDDPAQVVEELWEELVPSLTLVKIVTTTPVSSPTVPMTILLRDQIQVTISTCSGVRHNFLVLLTWKVRRLRSGIRKSMSDDLPEEGFILFYNGCSLGDDDTFREHAIENGDTIDLMAIQRGGKPVIYLFSPSPMLDVRVQLSLVKAWRFSDIYPPTHISPPSDGSLGETISWTVDTRSDGTLFDRLTNREVAYLFWEAHTNPKPPISPPTSPSAELVAFDPARPIISPNNSALLPFDKVTGYIDDALLAMELHTEARTSFITYWLPNLSKHSHIALCFLPQDQYEASAPLRITPAPEITTRVFMLFMGVEENDLEAWKAATVPAGEWARIVGVDTVKAKNTSLFRNAALFAFTQSLTITGKLDRIWDVAWPNSANMQRLINGHVGFDGRFLFFKTSISQALVRLMLAPAKRKRVDSPTNTPSLDASPFIAVEYDGQKIVIPRDLDYDKTIASIQRAFPGLAPKYYSEDDILLFVKLEQADESAQVIKAFWPDMAPRLVSLKVVLAYAPILLHPNNQIRVRIVMETGKELSLTLPSNCPVGSIGEVVQLRTAGDPLFLAFSLYLNGEKLLRERRLNDYGVEDEDQIDVWRSI</sequence>
<dbReference type="Gene3D" id="3.10.20.90">
    <property type="entry name" value="Phosphatidylinositol 3-kinase Catalytic Subunit, Chain A, domain 1"/>
    <property type="match status" value="1"/>
</dbReference>
<proteinExistence type="predicted"/>
<evidence type="ECO:0000313" key="4">
    <source>
        <dbReference type="Proteomes" id="UP000663827"/>
    </source>
</evidence>
<dbReference type="EMBL" id="CAJNJQ010002508">
    <property type="protein sequence ID" value="CAE7178330.1"/>
    <property type="molecule type" value="Genomic_DNA"/>
</dbReference>
<dbReference type="AlphaFoldDB" id="A0A8H3E3V4"/>